<evidence type="ECO:0000256" key="2">
    <source>
        <dbReference type="SAM" id="Phobius"/>
    </source>
</evidence>
<dbReference type="Gramene" id="RZC81411">
    <property type="protein sequence ID" value="RZC81411"/>
    <property type="gene ID" value="C5167_043987"/>
</dbReference>
<feature type="compositionally biased region" description="Low complexity" evidence="1">
    <location>
        <begin position="84"/>
        <end position="96"/>
    </location>
</feature>
<dbReference type="AlphaFoldDB" id="A0A4Y7LAU5"/>
<evidence type="ECO:0000256" key="1">
    <source>
        <dbReference type="SAM" id="MobiDB-lite"/>
    </source>
</evidence>
<keyword evidence="2" id="KW-0472">Membrane</keyword>
<feature type="region of interest" description="Disordered" evidence="1">
    <location>
        <begin position="1"/>
        <end position="32"/>
    </location>
</feature>
<keyword evidence="4" id="KW-1185">Reference proteome</keyword>
<keyword evidence="2" id="KW-0812">Transmembrane</keyword>
<evidence type="ECO:0000313" key="3">
    <source>
        <dbReference type="EMBL" id="RZC81411.1"/>
    </source>
</evidence>
<feature type="region of interest" description="Disordered" evidence="1">
    <location>
        <begin position="73"/>
        <end position="96"/>
    </location>
</feature>
<keyword evidence="2" id="KW-1133">Transmembrane helix</keyword>
<feature type="non-terminal residue" evidence="3">
    <location>
        <position position="156"/>
    </location>
</feature>
<name>A0A4Y7LAU5_PAPSO</name>
<feature type="compositionally biased region" description="Polar residues" evidence="1">
    <location>
        <begin position="21"/>
        <end position="32"/>
    </location>
</feature>
<dbReference type="EMBL" id="CM010724">
    <property type="protein sequence ID" value="RZC81411.1"/>
    <property type="molecule type" value="Genomic_DNA"/>
</dbReference>
<dbReference type="Proteomes" id="UP000316621">
    <property type="component" value="Chromosome 10"/>
</dbReference>
<evidence type="ECO:0000313" key="4">
    <source>
        <dbReference type="Proteomes" id="UP000316621"/>
    </source>
</evidence>
<feature type="compositionally biased region" description="Low complexity" evidence="1">
    <location>
        <begin position="1"/>
        <end position="14"/>
    </location>
</feature>
<accession>A0A4Y7LAU5</accession>
<sequence>MPTTRSTISSTSSSADDGHPQPSSHMPSTSCTLSQGRIHCPFNKFDSCSKLVVMDTSNQAWKKSCNSHVGDVTAGPLDGEMPRARASTGRGSSSGRLTDTVRTVRRYLPSQARLRTLKKQLSVMIMSQMMILTATALIKPLKDARMVCLGEVMVSK</sequence>
<proteinExistence type="predicted"/>
<protein>
    <submittedName>
        <fullName evidence="3">Uncharacterized protein</fullName>
    </submittedName>
</protein>
<reference evidence="3 4" key="1">
    <citation type="journal article" date="2018" name="Science">
        <title>The opium poppy genome and morphinan production.</title>
        <authorList>
            <person name="Guo L."/>
            <person name="Winzer T."/>
            <person name="Yang X."/>
            <person name="Li Y."/>
            <person name="Ning Z."/>
            <person name="He Z."/>
            <person name="Teodor R."/>
            <person name="Lu Y."/>
            <person name="Bowser T.A."/>
            <person name="Graham I.A."/>
            <person name="Ye K."/>
        </authorList>
    </citation>
    <scope>NUCLEOTIDE SEQUENCE [LARGE SCALE GENOMIC DNA]</scope>
    <source>
        <strain evidence="4">cv. HN1</strain>
        <tissue evidence="3">Leaves</tissue>
    </source>
</reference>
<gene>
    <name evidence="3" type="ORF">C5167_043987</name>
</gene>
<feature type="transmembrane region" description="Helical" evidence="2">
    <location>
        <begin position="121"/>
        <end position="138"/>
    </location>
</feature>
<organism evidence="3 4">
    <name type="scientific">Papaver somniferum</name>
    <name type="common">Opium poppy</name>
    <dbReference type="NCBI Taxonomy" id="3469"/>
    <lineage>
        <taxon>Eukaryota</taxon>
        <taxon>Viridiplantae</taxon>
        <taxon>Streptophyta</taxon>
        <taxon>Embryophyta</taxon>
        <taxon>Tracheophyta</taxon>
        <taxon>Spermatophyta</taxon>
        <taxon>Magnoliopsida</taxon>
        <taxon>Ranunculales</taxon>
        <taxon>Papaveraceae</taxon>
        <taxon>Papaveroideae</taxon>
        <taxon>Papaver</taxon>
    </lineage>
</organism>